<reference evidence="3 4" key="1">
    <citation type="journal article" date="2014" name="Nat. Commun.">
        <title>Molecular traces of alternative social organization in a termite genome.</title>
        <authorList>
            <person name="Terrapon N."/>
            <person name="Li C."/>
            <person name="Robertson H.M."/>
            <person name="Ji L."/>
            <person name="Meng X."/>
            <person name="Booth W."/>
            <person name="Chen Z."/>
            <person name="Childers C.P."/>
            <person name="Glastad K.M."/>
            <person name="Gokhale K."/>
            <person name="Gowin J."/>
            <person name="Gronenberg W."/>
            <person name="Hermansen R.A."/>
            <person name="Hu H."/>
            <person name="Hunt B.G."/>
            <person name="Huylmans A.K."/>
            <person name="Khalil S.M."/>
            <person name="Mitchell R.D."/>
            <person name="Munoz-Torres M.C."/>
            <person name="Mustard J.A."/>
            <person name="Pan H."/>
            <person name="Reese J.T."/>
            <person name="Scharf M.E."/>
            <person name="Sun F."/>
            <person name="Vogel H."/>
            <person name="Xiao J."/>
            <person name="Yang W."/>
            <person name="Yang Z."/>
            <person name="Yang Z."/>
            <person name="Zhou J."/>
            <person name="Zhu J."/>
            <person name="Brent C.S."/>
            <person name="Elsik C.G."/>
            <person name="Goodisman M.A."/>
            <person name="Liberles D.A."/>
            <person name="Roe R.M."/>
            <person name="Vargo E.L."/>
            <person name="Vilcinskas A."/>
            <person name="Wang J."/>
            <person name="Bornberg-Bauer E."/>
            <person name="Korb J."/>
            <person name="Zhang G."/>
            <person name="Liebig J."/>
        </authorList>
    </citation>
    <scope>NUCLEOTIDE SEQUENCE [LARGE SCALE GENOMIC DNA]</scope>
    <source>
        <tissue evidence="3">Whole organism</tissue>
    </source>
</reference>
<proteinExistence type="predicted"/>
<dbReference type="eggNOG" id="KOG1052">
    <property type="taxonomic scope" value="Eukaryota"/>
</dbReference>
<dbReference type="AlphaFoldDB" id="A0A067QUF6"/>
<dbReference type="InterPro" id="IPR056198">
    <property type="entry name" value="LBD_receptor"/>
</dbReference>
<evidence type="ECO:0000256" key="1">
    <source>
        <dbReference type="SAM" id="SignalP"/>
    </source>
</evidence>
<dbReference type="EMBL" id="KK869014">
    <property type="protein sequence ID" value="KDR13726.1"/>
    <property type="molecule type" value="Genomic_DNA"/>
</dbReference>
<keyword evidence="4" id="KW-1185">Reference proteome</keyword>
<feature type="signal peptide" evidence="1">
    <location>
        <begin position="1"/>
        <end position="17"/>
    </location>
</feature>
<keyword evidence="1" id="KW-0732">Signal</keyword>
<evidence type="ECO:0000313" key="3">
    <source>
        <dbReference type="EMBL" id="KDR13726.1"/>
    </source>
</evidence>
<organism evidence="3 4">
    <name type="scientific">Zootermopsis nevadensis</name>
    <name type="common">Dampwood termite</name>
    <dbReference type="NCBI Taxonomy" id="136037"/>
    <lineage>
        <taxon>Eukaryota</taxon>
        <taxon>Metazoa</taxon>
        <taxon>Ecdysozoa</taxon>
        <taxon>Arthropoda</taxon>
        <taxon>Hexapoda</taxon>
        <taxon>Insecta</taxon>
        <taxon>Pterygota</taxon>
        <taxon>Neoptera</taxon>
        <taxon>Polyneoptera</taxon>
        <taxon>Dictyoptera</taxon>
        <taxon>Blattodea</taxon>
        <taxon>Blattoidea</taxon>
        <taxon>Termitoidae</taxon>
        <taxon>Termopsidae</taxon>
        <taxon>Zootermopsis</taxon>
    </lineage>
</organism>
<feature type="chain" id="PRO_5001647847" description="Putative ionotropic receptor ligand binding domain-containing protein" evidence="1">
    <location>
        <begin position="18"/>
        <end position="206"/>
    </location>
</feature>
<gene>
    <name evidence="3" type="ORF">L798_12457</name>
</gene>
<name>A0A067QUF6_ZOONE</name>
<dbReference type="Gene3D" id="3.40.190.10">
    <property type="entry name" value="Periplasmic binding protein-like II"/>
    <property type="match status" value="1"/>
</dbReference>
<evidence type="ECO:0000259" key="2">
    <source>
        <dbReference type="Pfam" id="PF24061"/>
    </source>
</evidence>
<evidence type="ECO:0000313" key="4">
    <source>
        <dbReference type="Proteomes" id="UP000027135"/>
    </source>
</evidence>
<protein>
    <recommendedName>
        <fullName evidence="2">Putative ionotropic receptor ligand binding domain-containing protein</fullName>
    </recommendedName>
</protein>
<feature type="domain" description="Putative ionotropic receptor ligand binding" evidence="2">
    <location>
        <begin position="3"/>
        <end position="72"/>
    </location>
</feature>
<dbReference type="SUPFAM" id="SSF53850">
    <property type="entry name" value="Periplasmic binding protein-like II"/>
    <property type="match status" value="1"/>
</dbReference>
<dbReference type="Pfam" id="PF24061">
    <property type="entry name" value="LBD_receptor"/>
    <property type="match status" value="1"/>
</dbReference>
<sequence length="206" mass="23734">MAKQILQLLWNFRVINAVVAIARQESALVLYTWFPYGSPRTCTQLRVTTLNYWVFEDSGRFLLGSSLFPQKIPHDLKGCSIKVSTTEIEPFVILPYNNNPDVTSKDGLEGRLFQSIMKMNLRFQLNLTGNEKWGDKLPNNTWTGIKRNPFNDVSELGFGALLLDTELCEVLECTDPHLKDSLVWHVRRPNQVPQRKGLYRSFEKET</sequence>
<dbReference type="InParanoid" id="A0A067QUF6"/>
<dbReference type="Proteomes" id="UP000027135">
    <property type="component" value="Unassembled WGS sequence"/>
</dbReference>
<accession>A0A067QUF6</accession>